<dbReference type="EMBL" id="JAVRHZ010000001">
    <property type="protein sequence ID" value="MDT0554847.1"/>
    <property type="molecule type" value="Genomic_DNA"/>
</dbReference>
<dbReference type="CDD" id="cd03789">
    <property type="entry name" value="GT9_LPS_heptosyltransferase"/>
    <property type="match status" value="1"/>
</dbReference>
<keyword evidence="4" id="KW-1185">Reference proteome</keyword>
<evidence type="ECO:0000256" key="1">
    <source>
        <dbReference type="ARBA" id="ARBA00022676"/>
    </source>
</evidence>
<evidence type="ECO:0000313" key="4">
    <source>
        <dbReference type="Proteomes" id="UP001254488"/>
    </source>
</evidence>
<dbReference type="Pfam" id="PF01075">
    <property type="entry name" value="Glyco_transf_9"/>
    <property type="match status" value="1"/>
</dbReference>
<organism evidence="3 4">
    <name type="scientific">Patiriisocius hiemis</name>
    <dbReference type="NCBI Taxonomy" id="3075604"/>
    <lineage>
        <taxon>Bacteria</taxon>
        <taxon>Pseudomonadati</taxon>
        <taxon>Bacteroidota</taxon>
        <taxon>Flavobacteriia</taxon>
        <taxon>Flavobacteriales</taxon>
        <taxon>Flavobacteriaceae</taxon>
        <taxon>Patiriisocius</taxon>
    </lineage>
</organism>
<dbReference type="RefSeq" id="WP_311331804.1">
    <property type="nucleotide sequence ID" value="NZ_JAVRHZ010000001.1"/>
</dbReference>
<sequence>MLKKGNQFKRNTVRVLTNIFIGKPSKKVTKPIDAIRVKSILLVRTNHRLGNLVLITPLLQEVSTIFPNARIDIIAQGGAAPILFKEYKNINQIILLPKKGLKKPLHYISQILKIKNKKYDISMNVVRGSSSGKLYTQMAKADYKLLNDEDKTALEKIKDFKHIAKMPVYRLRLFCERAGIDSNFSNVPKLDLKLTSDEILIGKQKLKEISKTDAPVICIYTFATGTKLYPKQWWETFYSELLQAFPGYTIIEMLPIENVSQIDFKALWFYSKDLREMAAIIENTSAFISVDGGVMHLAAATNATTIGLFNSPIISKYEPYGGANCAINTSEKNSKQVIDILKEKL</sequence>
<keyword evidence="1 3" id="KW-0328">Glycosyltransferase</keyword>
<protein>
    <submittedName>
        <fullName evidence="3">Glycosyltransferase family 9 protein</fullName>
        <ecNumber evidence="3">2.4.-.-</ecNumber>
    </submittedName>
</protein>
<keyword evidence="2 3" id="KW-0808">Transferase</keyword>
<evidence type="ECO:0000256" key="2">
    <source>
        <dbReference type="ARBA" id="ARBA00022679"/>
    </source>
</evidence>
<dbReference type="SUPFAM" id="SSF53756">
    <property type="entry name" value="UDP-Glycosyltransferase/glycogen phosphorylase"/>
    <property type="match status" value="1"/>
</dbReference>
<dbReference type="Proteomes" id="UP001254488">
    <property type="component" value="Unassembled WGS sequence"/>
</dbReference>
<name>A0ABU2Y9Z5_9FLAO</name>
<dbReference type="GO" id="GO:0016757">
    <property type="term" value="F:glycosyltransferase activity"/>
    <property type="evidence" value="ECO:0007669"/>
    <property type="project" value="UniProtKB-KW"/>
</dbReference>
<gene>
    <name evidence="3" type="ORF">RM538_02460</name>
</gene>
<evidence type="ECO:0000313" key="3">
    <source>
        <dbReference type="EMBL" id="MDT0554847.1"/>
    </source>
</evidence>
<accession>A0ABU2Y9Z5</accession>
<dbReference type="InterPro" id="IPR002201">
    <property type="entry name" value="Glyco_trans_9"/>
</dbReference>
<dbReference type="Gene3D" id="3.40.50.2000">
    <property type="entry name" value="Glycogen Phosphorylase B"/>
    <property type="match status" value="2"/>
</dbReference>
<comment type="caution">
    <text evidence="3">The sequence shown here is derived from an EMBL/GenBank/DDBJ whole genome shotgun (WGS) entry which is preliminary data.</text>
</comment>
<dbReference type="PANTHER" id="PTHR30160">
    <property type="entry name" value="TETRAACYLDISACCHARIDE 4'-KINASE-RELATED"/>
    <property type="match status" value="1"/>
</dbReference>
<proteinExistence type="predicted"/>
<dbReference type="InterPro" id="IPR051199">
    <property type="entry name" value="LPS_LOS_Heptosyltrfase"/>
</dbReference>
<reference evidence="3 4" key="1">
    <citation type="submission" date="2023-09" db="EMBL/GenBank/DDBJ databases">
        <authorList>
            <person name="Rey-Velasco X."/>
        </authorList>
    </citation>
    <scope>NUCLEOTIDE SEQUENCE [LARGE SCALE GENOMIC DNA]</scope>
    <source>
        <strain evidence="3 4">W242</strain>
    </source>
</reference>
<dbReference type="EC" id="2.4.-.-" evidence="3"/>